<dbReference type="Proteomes" id="UP001302812">
    <property type="component" value="Unassembled WGS sequence"/>
</dbReference>
<dbReference type="GeneID" id="89943388"/>
<gene>
    <name evidence="3" type="ORF">N656DRAFT_847278</name>
</gene>
<dbReference type="GO" id="GO:0005737">
    <property type="term" value="C:cytoplasm"/>
    <property type="evidence" value="ECO:0007669"/>
    <property type="project" value="TreeGrafter"/>
</dbReference>
<dbReference type="PROSITE" id="PS50011">
    <property type="entry name" value="PROTEIN_KINASE_DOM"/>
    <property type="match status" value="1"/>
</dbReference>
<reference evidence="3" key="2">
    <citation type="submission" date="2023-05" db="EMBL/GenBank/DDBJ databases">
        <authorList>
            <consortium name="Lawrence Berkeley National Laboratory"/>
            <person name="Steindorff A."/>
            <person name="Hensen N."/>
            <person name="Bonometti L."/>
            <person name="Westerberg I."/>
            <person name="Brannstrom I.O."/>
            <person name="Guillou S."/>
            <person name="Cros-Aarteil S."/>
            <person name="Calhoun S."/>
            <person name="Haridas S."/>
            <person name="Kuo A."/>
            <person name="Mondo S."/>
            <person name="Pangilinan J."/>
            <person name="Riley R."/>
            <person name="Labutti K."/>
            <person name="Andreopoulos B."/>
            <person name="Lipzen A."/>
            <person name="Chen C."/>
            <person name="Yanf M."/>
            <person name="Daum C."/>
            <person name="Ng V."/>
            <person name="Clum A."/>
            <person name="Ohm R."/>
            <person name="Martin F."/>
            <person name="Silar P."/>
            <person name="Natvig D."/>
            <person name="Lalanne C."/>
            <person name="Gautier V."/>
            <person name="Ament-Velasquez S.L."/>
            <person name="Kruys A."/>
            <person name="Hutchinson M.I."/>
            <person name="Powell A.J."/>
            <person name="Barry K."/>
            <person name="Miller A.N."/>
            <person name="Grigoriev I.V."/>
            <person name="Debuchy R."/>
            <person name="Gladieux P."/>
            <person name="Thoren M.H."/>
            <person name="Johannesson H."/>
        </authorList>
    </citation>
    <scope>NUCLEOTIDE SEQUENCE</scope>
    <source>
        <strain evidence="3">CBS 508.74</strain>
    </source>
</reference>
<keyword evidence="4" id="KW-1185">Reference proteome</keyword>
<keyword evidence="3" id="KW-0808">Transferase</keyword>
<dbReference type="PANTHER" id="PTHR44167:SF18">
    <property type="entry name" value="PROTEIN KINASE DOMAIN-CONTAINING PROTEIN"/>
    <property type="match status" value="1"/>
</dbReference>
<dbReference type="InterPro" id="IPR008271">
    <property type="entry name" value="Ser/Thr_kinase_AS"/>
</dbReference>
<proteinExistence type="predicted"/>
<comment type="caution">
    <text evidence="3">The sequence shown here is derived from an EMBL/GenBank/DDBJ whole genome shotgun (WGS) entry which is preliminary data.</text>
</comment>
<name>A0AAN6QH68_9PEZI</name>
<dbReference type="InterPro" id="IPR000719">
    <property type="entry name" value="Prot_kinase_dom"/>
</dbReference>
<protein>
    <submittedName>
        <fullName evidence="3">Kinase-like protein</fullName>
    </submittedName>
</protein>
<dbReference type="Pfam" id="PF00069">
    <property type="entry name" value="Pkinase"/>
    <property type="match status" value="1"/>
</dbReference>
<dbReference type="GO" id="GO:0005524">
    <property type="term" value="F:ATP binding"/>
    <property type="evidence" value="ECO:0007669"/>
    <property type="project" value="InterPro"/>
</dbReference>
<dbReference type="GO" id="GO:0044773">
    <property type="term" value="P:mitotic DNA damage checkpoint signaling"/>
    <property type="evidence" value="ECO:0007669"/>
    <property type="project" value="TreeGrafter"/>
</dbReference>
<organism evidence="3 4">
    <name type="scientific">Canariomyces notabilis</name>
    <dbReference type="NCBI Taxonomy" id="2074819"/>
    <lineage>
        <taxon>Eukaryota</taxon>
        <taxon>Fungi</taxon>
        <taxon>Dikarya</taxon>
        <taxon>Ascomycota</taxon>
        <taxon>Pezizomycotina</taxon>
        <taxon>Sordariomycetes</taxon>
        <taxon>Sordariomycetidae</taxon>
        <taxon>Sordariales</taxon>
        <taxon>Chaetomiaceae</taxon>
        <taxon>Canariomyces</taxon>
    </lineage>
</organism>
<reference evidence="3" key="1">
    <citation type="journal article" date="2023" name="Mol. Phylogenet. Evol.">
        <title>Genome-scale phylogeny and comparative genomics of the fungal order Sordariales.</title>
        <authorList>
            <person name="Hensen N."/>
            <person name="Bonometti L."/>
            <person name="Westerberg I."/>
            <person name="Brannstrom I.O."/>
            <person name="Guillou S."/>
            <person name="Cros-Aarteil S."/>
            <person name="Calhoun S."/>
            <person name="Haridas S."/>
            <person name="Kuo A."/>
            <person name="Mondo S."/>
            <person name="Pangilinan J."/>
            <person name="Riley R."/>
            <person name="LaButti K."/>
            <person name="Andreopoulos B."/>
            <person name="Lipzen A."/>
            <person name="Chen C."/>
            <person name="Yan M."/>
            <person name="Daum C."/>
            <person name="Ng V."/>
            <person name="Clum A."/>
            <person name="Steindorff A."/>
            <person name="Ohm R.A."/>
            <person name="Martin F."/>
            <person name="Silar P."/>
            <person name="Natvig D.O."/>
            <person name="Lalanne C."/>
            <person name="Gautier V."/>
            <person name="Ament-Velasquez S.L."/>
            <person name="Kruys A."/>
            <person name="Hutchinson M.I."/>
            <person name="Powell A.J."/>
            <person name="Barry K."/>
            <person name="Miller A.N."/>
            <person name="Grigoriev I.V."/>
            <person name="Debuchy R."/>
            <person name="Gladieux P."/>
            <person name="Hiltunen Thoren M."/>
            <person name="Johannesson H."/>
        </authorList>
    </citation>
    <scope>NUCLEOTIDE SEQUENCE</scope>
    <source>
        <strain evidence="3">CBS 508.74</strain>
    </source>
</reference>
<feature type="region of interest" description="Disordered" evidence="1">
    <location>
        <begin position="298"/>
        <end position="343"/>
    </location>
</feature>
<evidence type="ECO:0000259" key="2">
    <source>
        <dbReference type="PROSITE" id="PS50011"/>
    </source>
</evidence>
<evidence type="ECO:0000256" key="1">
    <source>
        <dbReference type="SAM" id="MobiDB-lite"/>
    </source>
</evidence>
<dbReference type="Gene3D" id="1.10.510.10">
    <property type="entry name" value="Transferase(Phosphotransferase) domain 1"/>
    <property type="match status" value="1"/>
</dbReference>
<feature type="compositionally biased region" description="Basic and acidic residues" evidence="1">
    <location>
        <begin position="333"/>
        <end position="343"/>
    </location>
</feature>
<feature type="domain" description="Protein kinase" evidence="2">
    <location>
        <begin position="6"/>
        <end position="314"/>
    </location>
</feature>
<dbReference type="RefSeq" id="XP_064667738.1">
    <property type="nucleotide sequence ID" value="XM_064819262.1"/>
</dbReference>
<dbReference type="PANTHER" id="PTHR44167">
    <property type="entry name" value="OVARIAN-SPECIFIC SERINE/THREONINE-PROTEIN KINASE LOK-RELATED"/>
    <property type="match status" value="1"/>
</dbReference>
<dbReference type="GO" id="GO:0005634">
    <property type="term" value="C:nucleus"/>
    <property type="evidence" value="ECO:0007669"/>
    <property type="project" value="TreeGrafter"/>
</dbReference>
<dbReference type="PROSITE" id="PS00108">
    <property type="entry name" value="PROTEIN_KINASE_ST"/>
    <property type="match status" value="1"/>
</dbReference>
<keyword evidence="3" id="KW-0418">Kinase</keyword>
<dbReference type="EMBL" id="MU853352">
    <property type="protein sequence ID" value="KAK4110168.1"/>
    <property type="molecule type" value="Genomic_DNA"/>
</dbReference>
<accession>A0AAN6QH68</accession>
<dbReference type="SUPFAM" id="SSF56112">
    <property type="entry name" value="Protein kinase-like (PK-like)"/>
    <property type="match status" value="1"/>
</dbReference>
<dbReference type="GO" id="GO:0004674">
    <property type="term" value="F:protein serine/threonine kinase activity"/>
    <property type="evidence" value="ECO:0007669"/>
    <property type="project" value="TreeGrafter"/>
</dbReference>
<dbReference type="AlphaFoldDB" id="A0AAN6QH68"/>
<evidence type="ECO:0000313" key="3">
    <source>
        <dbReference type="EMBL" id="KAK4110168.1"/>
    </source>
</evidence>
<evidence type="ECO:0000313" key="4">
    <source>
        <dbReference type="Proteomes" id="UP001302812"/>
    </source>
</evidence>
<sequence length="343" mass="38454">MARLLSTDAVLMGRLSSYTILKELHRAADEGAVYLARNLSGEKCIVKSIRGHWRLRNEADVLKRYQSQTPFLRPLFDEITQPADPPSIVLRHLDSDLLTESNKKRLSGPEIKQVGRCVLDALRVLHKDGMVHTDIKLDNIFVNYGSGDRRFSDIQLGDCGGVVSQESKFAKEGHVIGAGFTRSPESTFQVSWTTATDIWSFGSAMISLVMGGGYHLFNPSADGVAPDSDDYEFTVLKRMHKFFGPFPQSYRDFNDPDTMTIIDFINNQGPPAKPFARCGPKEIPPADKEFIMKIMKLDPRDRPTAEQLLEDSWFTEESPDTRAPLPGETVQPEDAKQHEHQGT</sequence>
<dbReference type="InterPro" id="IPR011009">
    <property type="entry name" value="Kinase-like_dom_sf"/>
</dbReference>
<dbReference type="SMART" id="SM00220">
    <property type="entry name" value="S_TKc"/>
    <property type="match status" value="1"/>
</dbReference>